<dbReference type="Gene3D" id="3.30.530.20">
    <property type="match status" value="1"/>
</dbReference>
<reference evidence="4" key="1">
    <citation type="submission" date="2023-07" db="EMBL/GenBank/DDBJ databases">
        <title>Dyadobacter sp. nov 'subterranea' isolated from contaminted grondwater.</title>
        <authorList>
            <person name="Szabo I."/>
            <person name="Al-Omari J."/>
            <person name="Szerdahelyi S.G."/>
            <person name="Rado J."/>
        </authorList>
    </citation>
    <scope>NUCLEOTIDE SEQUENCE [LARGE SCALE GENOMIC DNA]</scope>
    <source>
        <strain evidence="4">UP-52</strain>
    </source>
</reference>
<dbReference type="Proteomes" id="UP000634134">
    <property type="component" value="Unassembled WGS sequence"/>
</dbReference>
<comment type="similarity">
    <text evidence="1">Belongs to the AHA1 family.</text>
</comment>
<evidence type="ECO:0000313" key="3">
    <source>
        <dbReference type="EMBL" id="MBE9463533.1"/>
    </source>
</evidence>
<dbReference type="CDD" id="cd07814">
    <property type="entry name" value="SRPBCC_CalC_Aha1-like"/>
    <property type="match status" value="1"/>
</dbReference>
<feature type="domain" description="Activator of Hsp90 ATPase homologue 1/2-like C-terminal" evidence="2">
    <location>
        <begin position="11"/>
        <end position="120"/>
    </location>
</feature>
<keyword evidence="4" id="KW-1185">Reference proteome</keyword>
<name>A0ABR9WDP2_9BACT</name>
<dbReference type="SUPFAM" id="SSF55961">
    <property type="entry name" value="Bet v1-like"/>
    <property type="match status" value="1"/>
</dbReference>
<comment type="caution">
    <text evidence="3">The sequence shown here is derived from an EMBL/GenBank/DDBJ whole genome shotgun (WGS) entry which is preliminary data.</text>
</comment>
<evidence type="ECO:0000259" key="2">
    <source>
        <dbReference type="Pfam" id="PF08327"/>
    </source>
</evidence>
<evidence type="ECO:0000313" key="4">
    <source>
        <dbReference type="Proteomes" id="UP000634134"/>
    </source>
</evidence>
<dbReference type="RefSeq" id="WP_194121659.1">
    <property type="nucleotide sequence ID" value="NZ_JACYGY010000001.1"/>
</dbReference>
<gene>
    <name evidence="3" type="ORF">IEE83_16720</name>
</gene>
<sequence length="141" mass="16065">MAKNLSTIFLNASVSKVWDALTKPELVKLWQYGSELVTTWEVGSTIRFSVAWDGKLFEQWGVILEIRPKELIKYSLFAPRPGLEDKPENYFIMHYILTDENGQVKLEILQEDNRPGAVQEAPQGEENPVLKMLKDIVESAG</sequence>
<protein>
    <submittedName>
        <fullName evidence="3">SRPBCC domain-containing protein</fullName>
    </submittedName>
</protein>
<dbReference type="Pfam" id="PF08327">
    <property type="entry name" value="AHSA1"/>
    <property type="match status" value="1"/>
</dbReference>
<dbReference type="InterPro" id="IPR013538">
    <property type="entry name" value="ASHA1/2-like_C"/>
</dbReference>
<dbReference type="EMBL" id="JACYGY010000001">
    <property type="protein sequence ID" value="MBE9463533.1"/>
    <property type="molecule type" value="Genomic_DNA"/>
</dbReference>
<evidence type="ECO:0000256" key="1">
    <source>
        <dbReference type="ARBA" id="ARBA00006817"/>
    </source>
</evidence>
<dbReference type="InterPro" id="IPR023393">
    <property type="entry name" value="START-like_dom_sf"/>
</dbReference>
<accession>A0ABR9WDP2</accession>
<organism evidence="3 4">
    <name type="scientific">Dyadobacter subterraneus</name>
    <dbReference type="NCBI Taxonomy" id="2773304"/>
    <lineage>
        <taxon>Bacteria</taxon>
        <taxon>Pseudomonadati</taxon>
        <taxon>Bacteroidota</taxon>
        <taxon>Cytophagia</taxon>
        <taxon>Cytophagales</taxon>
        <taxon>Spirosomataceae</taxon>
        <taxon>Dyadobacter</taxon>
    </lineage>
</organism>
<proteinExistence type="inferred from homology"/>